<evidence type="ECO:0000256" key="4">
    <source>
        <dbReference type="ARBA" id="ARBA00022723"/>
    </source>
</evidence>
<gene>
    <name evidence="7" type="ORF">G4V39_07080</name>
</gene>
<dbReference type="InterPro" id="IPR011047">
    <property type="entry name" value="Quinoprotein_ADH-like_sf"/>
</dbReference>
<keyword evidence="5" id="KW-0106">Calcium</keyword>
<comment type="subcellular location">
    <subcellularLocation>
        <location evidence="1">Fimbrium</location>
    </subcellularLocation>
</comment>
<comment type="similarity">
    <text evidence="2">Belongs to the PilY1 family.</text>
</comment>
<dbReference type="PROSITE" id="PS50234">
    <property type="entry name" value="VWFA"/>
    <property type="match status" value="1"/>
</dbReference>
<dbReference type="RefSeq" id="WP_166032258.1">
    <property type="nucleotide sequence ID" value="NZ_CP048877.1"/>
</dbReference>
<dbReference type="GO" id="GO:0046872">
    <property type="term" value="F:metal ion binding"/>
    <property type="evidence" value="ECO:0007669"/>
    <property type="project" value="UniProtKB-KW"/>
</dbReference>
<dbReference type="EMBL" id="CP048877">
    <property type="protein sequence ID" value="QIJ72041.1"/>
    <property type="molecule type" value="Genomic_DNA"/>
</dbReference>
<evidence type="ECO:0000256" key="1">
    <source>
        <dbReference type="ARBA" id="ARBA00004561"/>
    </source>
</evidence>
<dbReference type="AlphaFoldDB" id="A0A6G7PWZ7"/>
<dbReference type="Proteomes" id="UP000502179">
    <property type="component" value="Chromosome"/>
</dbReference>
<organism evidence="7 8">
    <name type="scientific">Thermosulfuriphilus ammonigenes</name>
    <dbReference type="NCBI Taxonomy" id="1936021"/>
    <lineage>
        <taxon>Bacteria</taxon>
        <taxon>Pseudomonadati</taxon>
        <taxon>Thermodesulfobacteriota</taxon>
        <taxon>Thermodesulfobacteria</taxon>
        <taxon>Thermodesulfobacteriales</taxon>
        <taxon>Thermodesulfobacteriaceae</taxon>
        <taxon>Thermosulfuriphilus</taxon>
    </lineage>
</organism>
<dbReference type="KEGG" id="tav:G4V39_07080"/>
<dbReference type="InterPro" id="IPR002035">
    <property type="entry name" value="VWF_A"/>
</dbReference>
<dbReference type="InterPro" id="IPR015943">
    <property type="entry name" value="WD40/YVTN_repeat-like_dom_sf"/>
</dbReference>
<keyword evidence="8" id="KW-1185">Reference proteome</keyword>
<dbReference type="GO" id="GO:0009289">
    <property type="term" value="C:pilus"/>
    <property type="evidence" value="ECO:0007669"/>
    <property type="project" value="UniProtKB-SubCell"/>
</dbReference>
<evidence type="ECO:0000256" key="2">
    <source>
        <dbReference type="ARBA" id="ARBA00008387"/>
    </source>
</evidence>
<name>A0A6G7PWZ7_9BACT</name>
<dbReference type="Pfam" id="PF05567">
    <property type="entry name" value="T4P_PilY1"/>
    <property type="match status" value="1"/>
</dbReference>
<sequence length="1100" mass="119449">MKAFTKALLLFVLGLALGYPRPSLANVCGEIPIYLGTYSIPEILFVVDLSGSMILGPRPDWTPSYDPTTTYSGFYTDQGLNNKVFNRQYVIDGSQRYHLVYQCFDDPSHIITNTYDSSNPENAECPVNLCTGAFQDPSGNVTSILNQYGIADWTWHSSNLDPPTVLVNGSEIYIAYHFCPGNCAWFFTGGGIAQFCDNQGIPAGYESDTLVLGNYLNMSRIEVATRVIRQLVADSSLSTGVAFFKQDFPTNQNFTRVYVGCEPYSEAHFAEIDNALNSIAHAKVSATANVFRIMVGGGTPFSPSIVAANDYFAGNLADESGNYYSPQPCGKKFAIFITDGQGNIGSSEANVETRTRDLVQSGVTAIAVGFNLPPNQDAQLRVMARVANEEADGINTFALHRDNDNDGVPDPFIARNPDELADILRSIIYEIKQTVFRTGSGTATRTNYGNIQIYTGFDVSDWTGEVKTGPYRYNCANCHSLSNARALARWHHFNDVDGDGHLDAQDEDVNGNNQLDPGEDIDGDGNLDVAEQIDETALRNFLLDQNAVSAAMGSEALVGYDASKIDDIVAMIMGNLDASLWYSSDTGWTTNTTLACGSSRNIYTKDASGKFAFTVANLTRINAIISPDTYDLTEDEVRFIRGELACGSSSSNFRTRERPLGDIISSQPRVEDGLIWVGANDGMLHAFDVNSGEEVFAYIPSAVLSRYKELGYFSPTYCHDYMLDGTPVIEDLGSQKILVCGLGRGGNQFFALDITTPTADGVQPLWEFSDPNLGETWNQAAIAQLEDDSWVAFLPSGYAQVDADWPTKQAWLFAVGATNGASKWSLQLGSEGGNMLTTPVAVDSDFNDRVDRLYLGDMMGRLWRVDNLSGAPTSQVILNLGSGHPITAHPAYGVADGKIWVYFGTGKYWDWTDGQDGTVQYMVGVRDENTGQLSLTDLNVNQINIVGDYAVITGGCDPTRKGWAIELPRTGPAGGAERVLTPPLVLGGYVFFVTFIPTGDQCSGSGEAWLFVVRYDSGCVTPYDSPVFDVNNDGTIDENDKVTFGGTPTYPAGIKLGDGVPVGELSSLGDLIIQATTEGTQPVVTAIKAWFKKGSWRDLD</sequence>
<keyword evidence="3" id="KW-1029">Fimbrium biogenesis</keyword>
<keyword evidence="4" id="KW-0479">Metal-binding</keyword>
<protein>
    <submittedName>
        <fullName evidence="7">Uncharacterized protein</fullName>
    </submittedName>
</protein>
<dbReference type="InterPro" id="IPR008707">
    <property type="entry name" value="B-propeller_PilY1"/>
</dbReference>
<proteinExistence type="inferred from homology"/>
<dbReference type="InterPro" id="IPR036465">
    <property type="entry name" value="vWFA_dom_sf"/>
</dbReference>
<dbReference type="Gene3D" id="3.40.50.410">
    <property type="entry name" value="von Willebrand factor, type A domain"/>
    <property type="match status" value="1"/>
</dbReference>
<evidence type="ECO:0000256" key="3">
    <source>
        <dbReference type="ARBA" id="ARBA00022558"/>
    </source>
</evidence>
<keyword evidence="6" id="KW-0281">Fimbrium</keyword>
<dbReference type="SUPFAM" id="SSF50998">
    <property type="entry name" value="Quinoprotein alcohol dehydrogenase-like"/>
    <property type="match status" value="1"/>
</dbReference>
<dbReference type="SUPFAM" id="SSF53300">
    <property type="entry name" value="vWA-like"/>
    <property type="match status" value="1"/>
</dbReference>
<reference evidence="7 8" key="1">
    <citation type="submission" date="2020-02" db="EMBL/GenBank/DDBJ databases">
        <title>Genome analysis of Thermosulfuriphilus ammonigenes ST65T, an anaerobic thermophilic chemolithoautotrophic bacterium isolated from a deep-sea hydrothermal vent.</title>
        <authorList>
            <person name="Slobodkina G."/>
            <person name="Allioux M."/>
            <person name="Merkel A."/>
            <person name="Alain K."/>
            <person name="Jebbar M."/>
            <person name="Slobodkin A."/>
        </authorList>
    </citation>
    <scope>NUCLEOTIDE SEQUENCE [LARGE SCALE GENOMIC DNA]</scope>
    <source>
        <strain evidence="7 8">ST65</strain>
    </source>
</reference>
<dbReference type="Gene3D" id="2.130.10.10">
    <property type="entry name" value="YVTN repeat-like/Quinoprotein amine dehydrogenase"/>
    <property type="match status" value="1"/>
</dbReference>
<evidence type="ECO:0000256" key="5">
    <source>
        <dbReference type="ARBA" id="ARBA00022837"/>
    </source>
</evidence>
<evidence type="ECO:0000313" key="7">
    <source>
        <dbReference type="EMBL" id="QIJ72041.1"/>
    </source>
</evidence>
<evidence type="ECO:0000313" key="8">
    <source>
        <dbReference type="Proteomes" id="UP000502179"/>
    </source>
</evidence>
<evidence type="ECO:0000256" key="6">
    <source>
        <dbReference type="ARBA" id="ARBA00023263"/>
    </source>
</evidence>
<accession>A0A6G7PWZ7</accession>